<dbReference type="InterPro" id="IPR008952">
    <property type="entry name" value="Tetraspanin_EC2_sf"/>
</dbReference>
<dbReference type="SUPFAM" id="SSF48652">
    <property type="entry name" value="Tetraspanin"/>
    <property type="match status" value="1"/>
</dbReference>
<feature type="disulfide bond" evidence="6">
    <location>
        <begin position="140"/>
        <end position="157"/>
    </location>
</feature>
<dbReference type="AlphaFoldDB" id="A0A7E5WGE7"/>
<dbReference type="FunCoup" id="A0A7E5WGE7">
    <property type="interactions" value="112"/>
</dbReference>
<evidence type="ECO:0000256" key="3">
    <source>
        <dbReference type="ARBA" id="ARBA00022692"/>
    </source>
</evidence>
<protein>
    <recommendedName>
        <fullName evidence="7">Tetraspanin</fullName>
    </recommendedName>
</protein>
<dbReference type="Proteomes" id="UP000322000">
    <property type="component" value="Chromosome 17"/>
</dbReference>
<feature type="transmembrane region" description="Helical" evidence="7">
    <location>
        <begin position="189"/>
        <end position="210"/>
    </location>
</feature>
<evidence type="ECO:0000256" key="1">
    <source>
        <dbReference type="ARBA" id="ARBA00004141"/>
    </source>
</evidence>
<dbReference type="InterPro" id="IPR000301">
    <property type="entry name" value="Tetraspanin_animals"/>
</dbReference>
<dbReference type="Pfam" id="PF00335">
    <property type="entry name" value="Tetraspanin"/>
    <property type="match status" value="1"/>
</dbReference>
<keyword evidence="4 7" id="KW-1133">Transmembrane helix</keyword>
<dbReference type="InParanoid" id="A0A7E5WGE7"/>
<keyword evidence="3 7" id="KW-0812">Transmembrane</keyword>
<evidence type="ECO:0000313" key="8">
    <source>
        <dbReference type="Proteomes" id="UP000322000"/>
    </source>
</evidence>
<feature type="transmembrane region" description="Helical" evidence="7">
    <location>
        <begin position="7"/>
        <end position="33"/>
    </location>
</feature>
<name>A0A7E5WGE7_TRINI</name>
<dbReference type="GeneID" id="113502419"/>
<dbReference type="PIRSF" id="PIRSF002419">
    <property type="entry name" value="Tetraspanin"/>
    <property type="match status" value="1"/>
</dbReference>
<dbReference type="OrthoDB" id="432835at2759"/>
<dbReference type="InterPro" id="IPR018499">
    <property type="entry name" value="Tetraspanin/Peripherin"/>
</dbReference>
<evidence type="ECO:0000313" key="9">
    <source>
        <dbReference type="RefSeq" id="XP_026739785.1"/>
    </source>
</evidence>
<keyword evidence="6" id="KW-1015">Disulfide bond</keyword>
<dbReference type="PANTHER" id="PTHR19282">
    <property type="entry name" value="TETRASPANIN"/>
    <property type="match status" value="1"/>
</dbReference>
<dbReference type="RefSeq" id="XP_026739785.1">
    <property type="nucleotide sequence ID" value="XM_026883984.1"/>
</dbReference>
<dbReference type="GO" id="GO:0005886">
    <property type="term" value="C:plasma membrane"/>
    <property type="evidence" value="ECO:0007669"/>
    <property type="project" value="TreeGrafter"/>
</dbReference>
<reference evidence="9" key="1">
    <citation type="submission" date="2025-08" db="UniProtKB">
        <authorList>
            <consortium name="RefSeq"/>
        </authorList>
    </citation>
    <scope>IDENTIFICATION</scope>
</reference>
<dbReference type="Gene3D" id="1.10.1450.10">
    <property type="entry name" value="Tetraspanin"/>
    <property type="match status" value="1"/>
</dbReference>
<feature type="transmembrane region" description="Helical" evidence="7">
    <location>
        <begin position="81"/>
        <end position="106"/>
    </location>
</feature>
<organism evidence="8 9">
    <name type="scientific">Trichoplusia ni</name>
    <name type="common">Cabbage looper</name>
    <dbReference type="NCBI Taxonomy" id="7111"/>
    <lineage>
        <taxon>Eukaryota</taxon>
        <taxon>Metazoa</taxon>
        <taxon>Ecdysozoa</taxon>
        <taxon>Arthropoda</taxon>
        <taxon>Hexapoda</taxon>
        <taxon>Insecta</taxon>
        <taxon>Pterygota</taxon>
        <taxon>Neoptera</taxon>
        <taxon>Endopterygota</taxon>
        <taxon>Lepidoptera</taxon>
        <taxon>Glossata</taxon>
        <taxon>Ditrysia</taxon>
        <taxon>Noctuoidea</taxon>
        <taxon>Noctuidae</taxon>
        <taxon>Plusiinae</taxon>
        <taxon>Trichoplusia</taxon>
    </lineage>
</organism>
<comment type="subcellular location">
    <subcellularLocation>
        <location evidence="1 7">Membrane</location>
        <topology evidence="1 7">Multi-pass membrane protein</topology>
    </subcellularLocation>
</comment>
<evidence type="ECO:0000256" key="5">
    <source>
        <dbReference type="ARBA" id="ARBA00023136"/>
    </source>
</evidence>
<accession>A0A7E5WGE7</accession>
<evidence type="ECO:0000256" key="6">
    <source>
        <dbReference type="PIRSR" id="PIRSR002419-1"/>
    </source>
</evidence>
<sequence>MCCLEFIVKYVLIIGNIIFALLGLGILGLGIAVHVNLKDIYQLIPVGLSALSISIITLGCIIFVISTLACCGAIRESRCMLLFYALFMAILAGIKIYLTVLIFGFLDTATTTVTRWLISAFNNEDLRPAYHGLETLFRCCGTTGAGSYAPGAVPQSCCASPIDNVCQANFYDGCIDQLTSYFETFGESIGAVLIVVIIIECVCVLAGLFLSCQIRRKRYTA</sequence>
<evidence type="ECO:0000256" key="2">
    <source>
        <dbReference type="ARBA" id="ARBA00006840"/>
    </source>
</evidence>
<comment type="similarity">
    <text evidence="2 7">Belongs to the tetraspanin (TM4SF) family.</text>
</comment>
<dbReference type="PRINTS" id="PR00259">
    <property type="entry name" value="TMFOUR"/>
</dbReference>
<dbReference type="KEGG" id="tnl:113502419"/>
<feature type="disulfide bond" evidence="6">
    <location>
        <begin position="139"/>
        <end position="174"/>
    </location>
</feature>
<keyword evidence="8" id="KW-1185">Reference proteome</keyword>
<keyword evidence="5 7" id="KW-0472">Membrane</keyword>
<evidence type="ECO:0000256" key="7">
    <source>
        <dbReference type="RuleBase" id="RU361218"/>
    </source>
</evidence>
<evidence type="ECO:0000256" key="4">
    <source>
        <dbReference type="ARBA" id="ARBA00022989"/>
    </source>
</evidence>
<feature type="transmembrane region" description="Helical" evidence="7">
    <location>
        <begin position="53"/>
        <end position="74"/>
    </location>
</feature>
<dbReference type="PANTHER" id="PTHR19282:SF456">
    <property type="entry name" value="CD63 MOLECULE"/>
    <property type="match status" value="1"/>
</dbReference>
<gene>
    <name evidence="9" type="primary">LOC113502419</name>
</gene>
<proteinExistence type="inferred from homology"/>
<dbReference type="CDD" id="cd03127">
    <property type="entry name" value="tetraspanin_LEL"/>
    <property type="match status" value="1"/>
</dbReference>